<evidence type="ECO:0000313" key="3">
    <source>
        <dbReference type="Proteomes" id="UP000287224"/>
    </source>
</evidence>
<organism evidence="2 3">
    <name type="scientific">Dictyobacter aurantiacus</name>
    <dbReference type="NCBI Taxonomy" id="1936993"/>
    <lineage>
        <taxon>Bacteria</taxon>
        <taxon>Bacillati</taxon>
        <taxon>Chloroflexota</taxon>
        <taxon>Ktedonobacteria</taxon>
        <taxon>Ktedonobacterales</taxon>
        <taxon>Dictyobacteraceae</taxon>
        <taxon>Dictyobacter</taxon>
    </lineage>
</organism>
<dbReference type="OrthoDB" id="949132at2"/>
<feature type="domain" description="Carboxymuconolactone decarboxylase-like" evidence="1">
    <location>
        <begin position="66"/>
        <end position="138"/>
    </location>
</feature>
<dbReference type="InterPro" id="IPR003779">
    <property type="entry name" value="CMD-like"/>
</dbReference>
<dbReference type="AlphaFoldDB" id="A0A401Z9A5"/>
<dbReference type="InterPro" id="IPR029032">
    <property type="entry name" value="AhpD-like"/>
</dbReference>
<dbReference type="SUPFAM" id="SSF69118">
    <property type="entry name" value="AhpD-like"/>
    <property type="match status" value="1"/>
</dbReference>
<dbReference type="Proteomes" id="UP000287224">
    <property type="component" value="Unassembled WGS sequence"/>
</dbReference>
<dbReference type="Gene3D" id="1.20.1290.10">
    <property type="entry name" value="AhpD-like"/>
    <property type="match status" value="1"/>
</dbReference>
<gene>
    <name evidence="2" type="ORF">KDAU_07760</name>
</gene>
<name>A0A401Z9A5_9CHLR</name>
<keyword evidence="3" id="KW-1185">Reference proteome</keyword>
<sequence length="200" mass="21989">MSHQPERMGGRLPLLNPATMSAAQKEVYDRLNKTMIQWADRTQFQSKTDDGRLIGPFNPGLYSPGIGTAFLDLHDAEEKYTSLSERVRQVVILAVGAVWESDYELYAHAAAARQAGLSEDAIRTLTTGGLPDDLSEQEKIAQQYARNLSAEHRVNAALYSAAEQAFGKQGVADLTYLVGIYHITCALLNAFDIPAPSEQF</sequence>
<dbReference type="PANTHER" id="PTHR34846:SF11">
    <property type="entry name" value="4-CARBOXYMUCONOLACTONE DECARBOXYLASE FAMILY PROTEIN (AFU_ORTHOLOGUE AFUA_6G11590)"/>
    <property type="match status" value="1"/>
</dbReference>
<dbReference type="Pfam" id="PF02627">
    <property type="entry name" value="CMD"/>
    <property type="match status" value="1"/>
</dbReference>
<dbReference type="GO" id="GO:0051920">
    <property type="term" value="F:peroxiredoxin activity"/>
    <property type="evidence" value="ECO:0007669"/>
    <property type="project" value="InterPro"/>
</dbReference>
<comment type="caution">
    <text evidence="2">The sequence shown here is derived from an EMBL/GenBank/DDBJ whole genome shotgun (WGS) entry which is preliminary data.</text>
</comment>
<proteinExistence type="predicted"/>
<dbReference type="EMBL" id="BIFQ01000001">
    <property type="protein sequence ID" value="GCE03447.1"/>
    <property type="molecule type" value="Genomic_DNA"/>
</dbReference>
<evidence type="ECO:0000259" key="1">
    <source>
        <dbReference type="Pfam" id="PF02627"/>
    </source>
</evidence>
<evidence type="ECO:0000313" key="2">
    <source>
        <dbReference type="EMBL" id="GCE03447.1"/>
    </source>
</evidence>
<dbReference type="PANTHER" id="PTHR34846">
    <property type="entry name" value="4-CARBOXYMUCONOLACTONE DECARBOXYLASE FAMILY PROTEIN (AFU_ORTHOLOGUE AFUA_6G11590)"/>
    <property type="match status" value="1"/>
</dbReference>
<protein>
    <recommendedName>
        <fullName evidence="1">Carboxymuconolactone decarboxylase-like domain-containing protein</fullName>
    </recommendedName>
</protein>
<dbReference type="RefSeq" id="WP_126594721.1">
    <property type="nucleotide sequence ID" value="NZ_BIFQ01000001.1"/>
</dbReference>
<accession>A0A401Z9A5</accession>
<reference evidence="3" key="1">
    <citation type="submission" date="2018-12" db="EMBL/GenBank/DDBJ databases">
        <title>Tengunoibacter tsumagoiensis gen. nov., sp. nov., Dictyobacter kobayashii sp. nov., D. alpinus sp. nov., and D. joshuensis sp. nov. and description of Dictyobacteraceae fam. nov. within the order Ktedonobacterales isolated from Tengu-no-mugimeshi.</title>
        <authorList>
            <person name="Wang C.M."/>
            <person name="Zheng Y."/>
            <person name="Sakai Y."/>
            <person name="Toyoda A."/>
            <person name="Minakuchi Y."/>
            <person name="Abe K."/>
            <person name="Yokota A."/>
            <person name="Yabe S."/>
        </authorList>
    </citation>
    <scope>NUCLEOTIDE SEQUENCE [LARGE SCALE GENOMIC DNA]</scope>
    <source>
        <strain evidence="3">S-27</strain>
    </source>
</reference>